<dbReference type="NCBIfam" id="TIGR01852">
    <property type="entry name" value="lipid_A_lpxA"/>
    <property type="match status" value="1"/>
</dbReference>
<dbReference type="PANTHER" id="PTHR43480">
    <property type="entry name" value="ACYL-[ACYL-CARRIER-PROTEIN]--UDP-N-ACETYLGLUCOSAMINE O-ACYLTRANSFERASE"/>
    <property type="match status" value="1"/>
</dbReference>
<dbReference type="UniPathway" id="UPA00359">
    <property type="reaction ID" value="UER00477"/>
</dbReference>
<dbReference type="HAMAP" id="MF_00387">
    <property type="entry name" value="LpxA"/>
    <property type="match status" value="1"/>
</dbReference>
<comment type="pathway">
    <text evidence="6">Glycolipid biosynthesis; lipid IV(A) biosynthesis; lipid IV(A) from (3R)-3-hydroxytetradecanoyl-[acyl-carrier-protein] and UDP-N-acetyl-alpha-D-glucosamine: step 1/6.</text>
</comment>
<name>A0A5B2VD63_9HYPH</name>
<dbReference type="RefSeq" id="WP_149817836.1">
    <property type="nucleotide sequence ID" value="NZ_VUOA01000021.1"/>
</dbReference>
<sequence length="275" mass="29187">MTDRAQIHPSAVVEDGAQIGAGCRIGPFCHVGPDAVLGEGCELKSHVAVAGHTHIGPRTLIFPFASIGHQPQDLKFKGEVTRLRIGADCIIREGVTMNPGTVTGTSETVVGDRCVFLTGSHVAHDCIVGNDVIFSNNVMMAGHCTIGDFAIISGGAGVHQFVRIGHHAFVGGLSAIENDIIPFGMALGNRAYLAGLNIIGLRRRGFSRDEIHGLRRAYRLLFANEGTLKERVEDVAAEFATHATVQEIIDFIRAGGDRAICTPRDTGARETSGTA</sequence>
<accession>A0A5B2VD63</accession>
<dbReference type="GO" id="GO:0005737">
    <property type="term" value="C:cytoplasm"/>
    <property type="evidence" value="ECO:0007669"/>
    <property type="project" value="UniProtKB-SubCell"/>
</dbReference>
<dbReference type="PANTHER" id="PTHR43480:SF1">
    <property type="entry name" value="ACYL-[ACYL-CARRIER-PROTEIN]--UDP-N-ACETYLGLUCOSAMINE O-ACYLTRANSFERASE, MITOCHONDRIAL-RELATED"/>
    <property type="match status" value="1"/>
</dbReference>
<dbReference type="EMBL" id="VUOA01000021">
    <property type="protein sequence ID" value="KAA2237011.1"/>
    <property type="molecule type" value="Genomic_DNA"/>
</dbReference>
<dbReference type="AlphaFoldDB" id="A0A5B2VD63"/>
<dbReference type="InterPro" id="IPR037157">
    <property type="entry name" value="Acetyltransf_C_sf"/>
</dbReference>
<keyword evidence="6" id="KW-0963">Cytoplasm</keyword>
<keyword evidence="2 6" id="KW-0441">Lipid A biosynthesis</keyword>
<comment type="similarity">
    <text evidence="6">Belongs to the transferase hexapeptide repeat family. LpxA subfamily.</text>
</comment>
<proteinExistence type="inferred from homology"/>
<dbReference type="PIRSF" id="PIRSF000456">
    <property type="entry name" value="UDP-GlcNAc_acltr"/>
    <property type="match status" value="1"/>
</dbReference>
<reference evidence="8 9" key="1">
    <citation type="submission" date="2019-09" db="EMBL/GenBank/DDBJ databases">
        <title>Salinarimonas rosea gen. nov., sp. nov., a new member of the a-2 subgroup of the Proteobacteria.</title>
        <authorList>
            <person name="Liu J."/>
        </authorList>
    </citation>
    <scope>NUCLEOTIDE SEQUENCE [LARGE SCALE GENOMIC DNA]</scope>
    <source>
        <strain evidence="8 9">BN140002</strain>
    </source>
</reference>
<keyword evidence="5 6" id="KW-0012">Acyltransferase</keyword>
<dbReference type="InterPro" id="IPR011004">
    <property type="entry name" value="Trimer_LpxA-like_sf"/>
</dbReference>
<dbReference type="InterPro" id="IPR001451">
    <property type="entry name" value="Hexapep"/>
</dbReference>
<evidence type="ECO:0000256" key="4">
    <source>
        <dbReference type="ARBA" id="ARBA00023098"/>
    </source>
</evidence>
<dbReference type="InterPro" id="IPR010137">
    <property type="entry name" value="Lipid_A_LpxA"/>
</dbReference>
<dbReference type="GO" id="GO:0016020">
    <property type="term" value="C:membrane"/>
    <property type="evidence" value="ECO:0007669"/>
    <property type="project" value="GOC"/>
</dbReference>
<dbReference type="InterPro" id="IPR029098">
    <property type="entry name" value="Acetyltransf_C"/>
</dbReference>
<dbReference type="Gene3D" id="1.20.1180.10">
    <property type="entry name" value="Udp N-acetylglucosamine O-acyltransferase, C-terminal domain"/>
    <property type="match status" value="1"/>
</dbReference>
<comment type="catalytic activity">
    <reaction evidence="6">
        <text>a (3R)-hydroxyacyl-[ACP] + UDP-N-acetyl-alpha-D-glucosamine = a UDP-3-O-[(3R)-3-hydroxyacyl]-N-acetyl-alpha-D-glucosamine + holo-[ACP]</text>
        <dbReference type="Rhea" id="RHEA:67812"/>
        <dbReference type="Rhea" id="RHEA-COMP:9685"/>
        <dbReference type="Rhea" id="RHEA-COMP:9945"/>
        <dbReference type="ChEBI" id="CHEBI:57705"/>
        <dbReference type="ChEBI" id="CHEBI:64479"/>
        <dbReference type="ChEBI" id="CHEBI:78827"/>
        <dbReference type="ChEBI" id="CHEBI:173225"/>
        <dbReference type="EC" id="2.3.1.129"/>
    </reaction>
</comment>
<dbReference type="CDD" id="cd03351">
    <property type="entry name" value="LbH_UDP-GlcNAc_AT"/>
    <property type="match status" value="1"/>
</dbReference>
<dbReference type="Gene3D" id="2.160.10.10">
    <property type="entry name" value="Hexapeptide repeat proteins"/>
    <property type="match status" value="1"/>
</dbReference>
<evidence type="ECO:0000256" key="1">
    <source>
        <dbReference type="ARBA" id="ARBA00022516"/>
    </source>
</evidence>
<dbReference type="SUPFAM" id="SSF51161">
    <property type="entry name" value="Trimeric LpxA-like enzymes"/>
    <property type="match status" value="1"/>
</dbReference>
<keyword evidence="3 6" id="KW-0808">Transferase</keyword>
<evidence type="ECO:0000256" key="3">
    <source>
        <dbReference type="ARBA" id="ARBA00022679"/>
    </source>
</evidence>
<evidence type="ECO:0000256" key="6">
    <source>
        <dbReference type="HAMAP-Rule" id="MF_00387"/>
    </source>
</evidence>
<organism evidence="8 9">
    <name type="scientific">Salinarimonas soli</name>
    <dbReference type="NCBI Taxonomy" id="1638099"/>
    <lineage>
        <taxon>Bacteria</taxon>
        <taxon>Pseudomonadati</taxon>
        <taxon>Pseudomonadota</taxon>
        <taxon>Alphaproteobacteria</taxon>
        <taxon>Hyphomicrobiales</taxon>
        <taxon>Salinarimonadaceae</taxon>
        <taxon>Salinarimonas</taxon>
    </lineage>
</organism>
<dbReference type="OrthoDB" id="9807278at2"/>
<feature type="domain" description="UDP N-acetylglucosamine O-acyltransferase C-terminal" evidence="7">
    <location>
        <begin position="179"/>
        <end position="261"/>
    </location>
</feature>
<dbReference type="Pfam" id="PF00132">
    <property type="entry name" value="Hexapep"/>
    <property type="match status" value="1"/>
</dbReference>
<keyword evidence="1 6" id="KW-0444">Lipid biosynthesis</keyword>
<comment type="subunit">
    <text evidence="6">Homotrimer.</text>
</comment>
<gene>
    <name evidence="6 8" type="primary">lpxA</name>
    <name evidence="8" type="ORF">F0L46_12125</name>
</gene>
<evidence type="ECO:0000313" key="8">
    <source>
        <dbReference type="EMBL" id="KAA2237011.1"/>
    </source>
</evidence>
<dbReference type="EC" id="2.3.1.129" evidence="6"/>
<dbReference type="GO" id="GO:0009245">
    <property type="term" value="P:lipid A biosynthetic process"/>
    <property type="evidence" value="ECO:0007669"/>
    <property type="project" value="UniProtKB-UniRule"/>
</dbReference>
<keyword evidence="9" id="KW-1185">Reference proteome</keyword>
<evidence type="ECO:0000259" key="7">
    <source>
        <dbReference type="Pfam" id="PF13720"/>
    </source>
</evidence>
<dbReference type="Pfam" id="PF13720">
    <property type="entry name" value="Acetyltransf_11"/>
    <property type="match status" value="1"/>
</dbReference>
<dbReference type="NCBIfam" id="NF003657">
    <property type="entry name" value="PRK05289.1"/>
    <property type="match status" value="1"/>
</dbReference>
<dbReference type="Proteomes" id="UP000323142">
    <property type="component" value="Unassembled WGS sequence"/>
</dbReference>
<evidence type="ECO:0000256" key="2">
    <source>
        <dbReference type="ARBA" id="ARBA00022556"/>
    </source>
</evidence>
<comment type="subcellular location">
    <subcellularLocation>
        <location evidence="6">Cytoplasm</location>
    </subcellularLocation>
</comment>
<dbReference type="GO" id="GO:0008780">
    <property type="term" value="F:acyl-[acyl-carrier-protein]-UDP-N-acetylglucosamine O-acyltransferase activity"/>
    <property type="evidence" value="ECO:0007669"/>
    <property type="project" value="UniProtKB-UniRule"/>
</dbReference>
<comment type="caution">
    <text evidence="8">The sequence shown here is derived from an EMBL/GenBank/DDBJ whole genome shotgun (WGS) entry which is preliminary data.</text>
</comment>
<keyword evidence="4 6" id="KW-0443">Lipid metabolism</keyword>
<evidence type="ECO:0000256" key="5">
    <source>
        <dbReference type="ARBA" id="ARBA00023315"/>
    </source>
</evidence>
<comment type="function">
    <text evidence="6">Involved in the biosynthesis of lipid A, a phosphorylated glycolipid that anchors the lipopolysaccharide to the outer membrane of the cell.</text>
</comment>
<evidence type="ECO:0000313" key="9">
    <source>
        <dbReference type="Proteomes" id="UP000323142"/>
    </source>
</evidence>
<keyword evidence="6" id="KW-0677">Repeat</keyword>
<protein>
    <recommendedName>
        <fullName evidence="6">Acyl-[acyl-carrier-protein]--UDP-N-acetylglucosamine O-acyltransferase</fullName>
        <shortName evidence="6">UDP-N-acetylglucosamine acyltransferase</shortName>
        <ecNumber evidence="6">2.3.1.129</ecNumber>
    </recommendedName>
</protein>
<reference evidence="8 9" key="2">
    <citation type="submission" date="2019-09" db="EMBL/GenBank/DDBJ databases">
        <authorList>
            <person name="Jin C."/>
        </authorList>
    </citation>
    <scope>NUCLEOTIDE SEQUENCE [LARGE SCALE GENOMIC DNA]</scope>
    <source>
        <strain evidence="8 9">BN140002</strain>
    </source>
</reference>